<dbReference type="SUPFAM" id="SSF88713">
    <property type="entry name" value="Glycoside hydrolase/deacetylase"/>
    <property type="match status" value="1"/>
</dbReference>
<name>B4W3Z7_9CYAN</name>
<dbReference type="Gene3D" id="3.20.20.370">
    <property type="entry name" value="Glycoside hydrolase/deacetylase"/>
    <property type="match status" value="1"/>
</dbReference>
<dbReference type="GO" id="GO:0016810">
    <property type="term" value="F:hydrolase activity, acting on carbon-nitrogen (but not peptide) bonds"/>
    <property type="evidence" value="ECO:0007669"/>
    <property type="project" value="InterPro"/>
</dbReference>
<evidence type="ECO:0000259" key="1">
    <source>
        <dbReference type="PROSITE" id="PS51677"/>
    </source>
</evidence>
<feature type="domain" description="NodB homology" evidence="1">
    <location>
        <begin position="109"/>
        <end position="290"/>
    </location>
</feature>
<gene>
    <name evidence="2" type="ORF">MC7420_4255</name>
</gene>
<sequence>MANPCQLVWQYRLSISLIAATLGFIASLSVSVARSVNPKLAIPSPNLNQQEQLNSKMLQINGLIGEEQEIYQQMLAYLAEEEAKRLTFSVPVEFQGKTIRSRVLNNKAKVIALTFDDGPSSETTPQVLDILQREGIKATFFVVGKTVKNHPQLLKQIVADGHAIGNHTWNHHYHQYSPWAAAQELETTAQLIHKLTGVKTALFRPPAGILNNGLVNYAHQKKYAVIMWSADTKDWQSRRITVPKLINNALEDAQPGGIILLHDGGGDRSKTVQALPKLITELKQRGYQFVTVPELLDMPD</sequence>
<dbReference type="RefSeq" id="WP_006105979.1">
    <property type="nucleotide sequence ID" value="NZ_DS989876.1"/>
</dbReference>
<evidence type="ECO:0000313" key="2">
    <source>
        <dbReference type="EMBL" id="EDX71068.1"/>
    </source>
</evidence>
<dbReference type="eggNOG" id="COG0726">
    <property type="taxonomic scope" value="Bacteria"/>
</dbReference>
<protein>
    <submittedName>
        <fullName evidence="2">Polysaccharide deacetylase domain protein</fullName>
    </submittedName>
</protein>
<reference evidence="2 3" key="1">
    <citation type="submission" date="2008-07" db="EMBL/GenBank/DDBJ databases">
        <authorList>
            <person name="Tandeau de Marsac N."/>
            <person name="Ferriera S."/>
            <person name="Johnson J."/>
            <person name="Kravitz S."/>
            <person name="Beeson K."/>
            <person name="Sutton G."/>
            <person name="Rogers Y.-H."/>
            <person name="Friedman R."/>
            <person name="Frazier M."/>
            <person name="Venter J.C."/>
        </authorList>
    </citation>
    <scope>NUCLEOTIDE SEQUENCE [LARGE SCALE GENOMIC DNA]</scope>
    <source>
        <strain evidence="2 3">PCC 7420</strain>
    </source>
</reference>
<dbReference type="AlphaFoldDB" id="B4W3Z7"/>
<dbReference type="InterPro" id="IPR011330">
    <property type="entry name" value="Glyco_hydro/deAcase_b/a-brl"/>
</dbReference>
<accession>B4W3Z7</accession>
<dbReference type="PANTHER" id="PTHR10587">
    <property type="entry name" value="GLYCOSYL TRANSFERASE-RELATED"/>
    <property type="match status" value="1"/>
</dbReference>
<keyword evidence="3" id="KW-1185">Reference proteome</keyword>
<dbReference type="Pfam" id="PF01522">
    <property type="entry name" value="Polysacc_deac_1"/>
    <property type="match status" value="1"/>
</dbReference>
<proteinExistence type="predicted"/>
<dbReference type="GO" id="GO:0005975">
    <property type="term" value="P:carbohydrate metabolic process"/>
    <property type="evidence" value="ECO:0007669"/>
    <property type="project" value="InterPro"/>
</dbReference>
<evidence type="ECO:0000313" key="3">
    <source>
        <dbReference type="Proteomes" id="UP000003835"/>
    </source>
</evidence>
<dbReference type="Proteomes" id="UP000003835">
    <property type="component" value="Unassembled WGS sequence"/>
</dbReference>
<dbReference type="InterPro" id="IPR002509">
    <property type="entry name" value="NODB_dom"/>
</dbReference>
<dbReference type="STRING" id="118168.MC7420_4255"/>
<dbReference type="EMBL" id="DS989876">
    <property type="protein sequence ID" value="EDX71068.1"/>
    <property type="molecule type" value="Genomic_DNA"/>
</dbReference>
<dbReference type="InterPro" id="IPR050248">
    <property type="entry name" value="Polysacc_deacetylase_ArnD"/>
</dbReference>
<dbReference type="CDD" id="cd10917">
    <property type="entry name" value="CE4_NodB_like_6s_7s"/>
    <property type="match status" value="1"/>
</dbReference>
<dbReference type="HOGENOM" id="CLU_021264_2_3_3"/>
<dbReference type="PROSITE" id="PS51677">
    <property type="entry name" value="NODB"/>
    <property type="match status" value="1"/>
</dbReference>
<organism evidence="2 3">
    <name type="scientific">Coleofasciculus chthonoplastes PCC 7420</name>
    <dbReference type="NCBI Taxonomy" id="118168"/>
    <lineage>
        <taxon>Bacteria</taxon>
        <taxon>Bacillati</taxon>
        <taxon>Cyanobacteriota</taxon>
        <taxon>Cyanophyceae</taxon>
        <taxon>Coleofasciculales</taxon>
        <taxon>Coleofasciculaceae</taxon>
        <taxon>Coleofasciculus</taxon>
    </lineage>
</organism>